<name>A0A9X2ZZC9_9PSEU</name>
<dbReference type="PROSITE" id="PS51257">
    <property type="entry name" value="PROKAR_LIPOPROTEIN"/>
    <property type="match status" value="1"/>
</dbReference>
<comment type="caution">
    <text evidence="2">The sequence shown here is derived from an EMBL/GenBank/DDBJ whole genome shotgun (WGS) entry which is preliminary data.</text>
</comment>
<evidence type="ECO:0008006" key="4">
    <source>
        <dbReference type="Google" id="ProtNLM"/>
    </source>
</evidence>
<evidence type="ECO:0000313" key="2">
    <source>
        <dbReference type="EMBL" id="MCS7475738.1"/>
    </source>
</evidence>
<reference evidence="2" key="1">
    <citation type="submission" date="2022-08" db="EMBL/GenBank/DDBJ databases">
        <authorList>
            <person name="Tistechok S."/>
            <person name="Samborskyy M."/>
            <person name="Roman I."/>
        </authorList>
    </citation>
    <scope>NUCLEOTIDE SEQUENCE</scope>
    <source>
        <strain evidence="2">DSM 103496</strain>
    </source>
</reference>
<gene>
    <name evidence="2" type="ORF">NZH93_02655</name>
</gene>
<dbReference type="Proteomes" id="UP001141259">
    <property type="component" value="Unassembled WGS sequence"/>
</dbReference>
<feature type="signal peptide" evidence="1">
    <location>
        <begin position="1"/>
        <end position="25"/>
    </location>
</feature>
<feature type="chain" id="PRO_5040977003" description="Secreted protein" evidence="1">
    <location>
        <begin position="26"/>
        <end position="138"/>
    </location>
</feature>
<sequence>MGAVVVKGAVVAVLAAVVLVPEAGAAGNQVSGSCRSGSFSGSFTLAYEADGEAYLPTAVRGGVGPYIGDSGTVKIRLSHVDATGVEHEAYLKTRTGVPAGRFSFTIPSGTSLPRTNEAAVAVSFSGGGSGCSAKAELR</sequence>
<accession>A0A9X2ZZC9</accession>
<protein>
    <recommendedName>
        <fullName evidence="4">Secreted protein</fullName>
    </recommendedName>
</protein>
<dbReference type="RefSeq" id="WP_259621246.1">
    <property type="nucleotide sequence ID" value="NZ_JANYMP010000001.1"/>
</dbReference>
<evidence type="ECO:0000256" key="1">
    <source>
        <dbReference type="SAM" id="SignalP"/>
    </source>
</evidence>
<keyword evidence="1" id="KW-0732">Signal</keyword>
<dbReference type="EMBL" id="JANYMP010000001">
    <property type="protein sequence ID" value="MCS7475738.1"/>
    <property type="molecule type" value="Genomic_DNA"/>
</dbReference>
<keyword evidence="3" id="KW-1185">Reference proteome</keyword>
<organism evidence="2 3">
    <name type="scientific">Umezawaea endophytica</name>
    <dbReference type="NCBI Taxonomy" id="1654476"/>
    <lineage>
        <taxon>Bacteria</taxon>
        <taxon>Bacillati</taxon>
        <taxon>Actinomycetota</taxon>
        <taxon>Actinomycetes</taxon>
        <taxon>Pseudonocardiales</taxon>
        <taxon>Pseudonocardiaceae</taxon>
        <taxon>Umezawaea</taxon>
    </lineage>
</organism>
<proteinExistence type="predicted"/>
<dbReference type="AlphaFoldDB" id="A0A9X2ZZC9"/>
<evidence type="ECO:0000313" key="3">
    <source>
        <dbReference type="Proteomes" id="UP001141259"/>
    </source>
</evidence>